<evidence type="ECO:0000313" key="1">
    <source>
        <dbReference type="EMBL" id="SEA36776.1"/>
    </source>
</evidence>
<dbReference type="Proteomes" id="UP000198703">
    <property type="component" value="Unassembled WGS sequence"/>
</dbReference>
<reference evidence="1 2" key="1">
    <citation type="submission" date="2016-10" db="EMBL/GenBank/DDBJ databases">
        <authorList>
            <person name="de Groot N.N."/>
        </authorList>
    </citation>
    <scope>NUCLEOTIDE SEQUENCE [LARGE SCALE GENOMIC DNA]</scope>
    <source>
        <strain evidence="1 2">DSM 15345</strain>
    </source>
</reference>
<gene>
    <name evidence="1" type="ORF">SAMN05444370_104281</name>
</gene>
<dbReference type="EMBL" id="FNQM01000004">
    <property type="protein sequence ID" value="SEA36776.1"/>
    <property type="molecule type" value="Genomic_DNA"/>
</dbReference>
<evidence type="ECO:0000313" key="2">
    <source>
        <dbReference type="Proteomes" id="UP000198703"/>
    </source>
</evidence>
<accession>A0A1H4ALE4</accession>
<protein>
    <submittedName>
        <fullName evidence="1">Uncharacterized protein</fullName>
    </submittedName>
</protein>
<dbReference type="STRING" id="89524.SAMN05444370_104281"/>
<organism evidence="1 2">
    <name type="scientific">Rubrimonas cliftonensis</name>
    <dbReference type="NCBI Taxonomy" id="89524"/>
    <lineage>
        <taxon>Bacteria</taxon>
        <taxon>Pseudomonadati</taxon>
        <taxon>Pseudomonadota</taxon>
        <taxon>Alphaproteobacteria</taxon>
        <taxon>Rhodobacterales</taxon>
        <taxon>Paracoccaceae</taxon>
        <taxon>Rubrimonas</taxon>
    </lineage>
</organism>
<dbReference type="AlphaFoldDB" id="A0A1H4ALE4"/>
<dbReference type="RefSeq" id="WP_093252354.1">
    <property type="nucleotide sequence ID" value="NZ_FNQM01000004.1"/>
</dbReference>
<keyword evidence="2" id="KW-1185">Reference proteome</keyword>
<sequence>MSDLILAAAAAGGLAFASIGLSSFALWRGMRAQSSVEASLREGLRRVEESVSAIPPPPKLDTGALEAVRDDVASFGSLLSGIAKGQTEMRDSLTETVTEAMGAAAAELNAQITEADRRALARNEALRDDQQKLAEALDGVGETVSNSVRADIAPITETALALSAQIAALGGAAPAPAPPAPATAVEAAEADVAARPETPALDEAALREALTQAVADAVAMNVATAMETAAATLGEDVAGKLRAALTAEFAAQAARGGAATPARAPSIFNSGRVVTLARPSIETAADASTDETDRKEA</sequence>
<name>A0A1H4ALE4_9RHOB</name>
<proteinExistence type="predicted"/>